<keyword evidence="1" id="KW-0805">Transcription regulation</keyword>
<proteinExistence type="predicted"/>
<dbReference type="Gene3D" id="1.10.10.60">
    <property type="entry name" value="Homeodomain-like"/>
    <property type="match status" value="1"/>
</dbReference>
<dbReference type="Pfam" id="PF02909">
    <property type="entry name" value="TetR_C_1"/>
    <property type="match status" value="1"/>
</dbReference>
<feature type="domain" description="Tetracycline repressor TetR C-terminal" evidence="5">
    <location>
        <begin position="76"/>
        <end position="215"/>
    </location>
</feature>
<protein>
    <submittedName>
        <fullName evidence="6">TetR family transcriptional regulator</fullName>
    </submittedName>
</protein>
<dbReference type="InterPro" id="IPR009057">
    <property type="entry name" value="Homeodomain-like_sf"/>
</dbReference>
<dbReference type="RefSeq" id="WP_239720433.1">
    <property type="nucleotide sequence ID" value="NZ_CP092423.2"/>
</dbReference>
<evidence type="ECO:0000313" key="6">
    <source>
        <dbReference type="EMBL" id="ULP40911.1"/>
    </source>
</evidence>
<keyword evidence="3" id="KW-0804">Transcription</keyword>
<evidence type="ECO:0000256" key="3">
    <source>
        <dbReference type="ARBA" id="ARBA00023163"/>
    </source>
</evidence>
<dbReference type="SUPFAM" id="SSF48498">
    <property type="entry name" value="Tetracyclin repressor-like, C-terminal domain"/>
    <property type="match status" value="1"/>
</dbReference>
<keyword evidence="2" id="KW-0238">DNA-binding</keyword>
<evidence type="ECO:0000313" key="7">
    <source>
        <dbReference type="Proteomes" id="UP001055171"/>
    </source>
</evidence>
<dbReference type="Proteomes" id="UP001055171">
    <property type="component" value="Chromosome"/>
</dbReference>
<dbReference type="InterPro" id="IPR001647">
    <property type="entry name" value="HTH_TetR"/>
</dbReference>
<dbReference type="SUPFAM" id="SSF46689">
    <property type="entry name" value="Homeodomain-like"/>
    <property type="match status" value="1"/>
</dbReference>
<dbReference type="Pfam" id="PF00440">
    <property type="entry name" value="TetR_N"/>
    <property type="match status" value="1"/>
</dbReference>
<evidence type="ECO:0000256" key="1">
    <source>
        <dbReference type="ARBA" id="ARBA00023015"/>
    </source>
</evidence>
<evidence type="ECO:0000259" key="5">
    <source>
        <dbReference type="Pfam" id="PF02909"/>
    </source>
</evidence>
<accession>A0ABY3UQD3</accession>
<gene>
    <name evidence="6" type="ORF">MJO58_18570</name>
</gene>
<reference evidence="6" key="1">
    <citation type="submission" date="2022-08" db="EMBL/GenBank/DDBJ databases">
        <title>Complete genome sequence of 14 non-tuberculosis mycobacteria type-strains.</title>
        <authorList>
            <person name="Igarashi Y."/>
            <person name="Osugi A."/>
            <person name="Mitarai S."/>
        </authorList>
    </citation>
    <scope>NUCLEOTIDE SEQUENCE</scope>
    <source>
        <strain evidence="6">ATCC 51985</strain>
    </source>
</reference>
<evidence type="ECO:0000256" key="2">
    <source>
        <dbReference type="ARBA" id="ARBA00023125"/>
    </source>
</evidence>
<sequence length="221" mass="24131">MRQDAPRRGRPPSIDRAAIAEAVLELGTANASMRRVAERLGVSLPGLYHHVKNKDELLRIAAQHALAGNPPPRYAGQHWAQWLRTYAAYVCTALSTEPALLEKFLSGGVKDDGQLEYIGHALEALRAQGLEPDQAMSVWAAVTALAMGTVTESHRERIQAERGQPWLARIFGLTARSAPEDYPTLRAIAASHYDPFGDSSFEERITLLLNGVAAQYGLPSP</sequence>
<name>A0ABY3UQD3_MYCLN</name>
<dbReference type="InterPro" id="IPR004111">
    <property type="entry name" value="Repressor_TetR_C"/>
</dbReference>
<dbReference type="Gene3D" id="1.10.357.10">
    <property type="entry name" value="Tetracycline Repressor, domain 2"/>
    <property type="match status" value="1"/>
</dbReference>
<keyword evidence="7" id="KW-1185">Reference proteome</keyword>
<dbReference type="EMBL" id="CP092423">
    <property type="protein sequence ID" value="ULP40911.1"/>
    <property type="molecule type" value="Genomic_DNA"/>
</dbReference>
<organism evidence="6 7">
    <name type="scientific">Mycobacterium lentiflavum</name>
    <dbReference type="NCBI Taxonomy" id="141349"/>
    <lineage>
        <taxon>Bacteria</taxon>
        <taxon>Bacillati</taxon>
        <taxon>Actinomycetota</taxon>
        <taxon>Actinomycetes</taxon>
        <taxon>Mycobacteriales</taxon>
        <taxon>Mycobacteriaceae</taxon>
        <taxon>Mycobacterium</taxon>
        <taxon>Mycobacterium simiae complex</taxon>
    </lineage>
</organism>
<feature type="domain" description="HTH tetR-type" evidence="4">
    <location>
        <begin position="25"/>
        <end position="59"/>
    </location>
</feature>
<evidence type="ECO:0000259" key="4">
    <source>
        <dbReference type="Pfam" id="PF00440"/>
    </source>
</evidence>
<dbReference type="InterPro" id="IPR036271">
    <property type="entry name" value="Tet_transcr_reg_TetR-rel_C_sf"/>
</dbReference>